<organism evidence="5">
    <name type="scientific">marine sediment metagenome</name>
    <dbReference type="NCBI Taxonomy" id="412755"/>
    <lineage>
        <taxon>unclassified sequences</taxon>
        <taxon>metagenomes</taxon>
        <taxon>ecological metagenomes</taxon>
    </lineage>
</organism>
<dbReference type="InterPro" id="IPR027417">
    <property type="entry name" value="P-loop_NTPase"/>
</dbReference>
<evidence type="ECO:0000256" key="1">
    <source>
        <dbReference type="ARBA" id="ARBA00022448"/>
    </source>
</evidence>
<feature type="non-terminal residue" evidence="5">
    <location>
        <position position="1"/>
    </location>
</feature>
<dbReference type="Pfam" id="PF08352">
    <property type="entry name" value="oligo_HPY"/>
    <property type="match status" value="1"/>
</dbReference>
<reference evidence="5" key="1">
    <citation type="journal article" date="2014" name="Front. Microbiol.">
        <title>High frequency of phylogenetically diverse reductive dehalogenase-homologous genes in deep subseafloor sedimentary metagenomes.</title>
        <authorList>
            <person name="Kawai M."/>
            <person name="Futagami T."/>
            <person name="Toyoda A."/>
            <person name="Takaki Y."/>
            <person name="Nishi S."/>
            <person name="Hori S."/>
            <person name="Arai W."/>
            <person name="Tsubouchi T."/>
            <person name="Morono Y."/>
            <person name="Uchiyama I."/>
            <person name="Ito T."/>
            <person name="Fujiyama A."/>
            <person name="Inagaki F."/>
            <person name="Takami H."/>
        </authorList>
    </citation>
    <scope>NUCLEOTIDE SEQUENCE</scope>
    <source>
        <strain evidence="5">Expedition CK06-06</strain>
    </source>
</reference>
<evidence type="ECO:0000256" key="3">
    <source>
        <dbReference type="ARBA" id="ARBA00022840"/>
    </source>
</evidence>
<gene>
    <name evidence="5" type="ORF">S12H4_44784</name>
</gene>
<comment type="caution">
    <text evidence="5">The sequence shown here is derived from an EMBL/GenBank/DDBJ whole genome shotgun (WGS) entry which is preliminary data.</text>
</comment>
<proteinExistence type="predicted"/>
<dbReference type="AlphaFoldDB" id="X1TFX5"/>
<keyword evidence="2" id="KW-0547">Nucleotide-binding</keyword>
<keyword evidence="1" id="KW-0813">Transport</keyword>
<name>X1TFX5_9ZZZZ</name>
<evidence type="ECO:0000256" key="2">
    <source>
        <dbReference type="ARBA" id="ARBA00022741"/>
    </source>
</evidence>
<dbReference type="GO" id="GO:0015833">
    <property type="term" value="P:peptide transport"/>
    <property type="evidence" value="ECO:0007669"/>
    <property type="project" value="InterPro"/>
</dbReference>
<dbReference type="PANTHER" id="PTHR43067">
    <property type="entry name" value="OLIGOPEPTIDE/DIPEPTIDE ABC TRANSPORTER, ATPASE SUBUNIT"/>
    <property type="match status" value="1"/>
</dbReference>
<dbReference type="Gene3D" id="3.40.50.300">
    <property type="entry name" value="P-loop containing nucleotide triphosphate hydrolases"/>
    <property type="match status" value="1"/>
</dbReference>
<dbReference type="InterPro" id="IPR013563">
    <property type="entry name" value="Oligopep_ABC_C"/>
</dbReference>
<dbReference type="PANTHER" id="PTHR43067:SF3">
    <property type="entry name" value="MALTOSE ABC TRANSPORTER, ATP-BINDING PROTEIN"/>
    <property type="match status" value="1"/>
</dbReference>
<feature type="domain" description="Oligopeptide/dipeptide ABC transporter C-terminal" evidence="4">
    <location>
        <begin position="61"/>
        <end position="124"/>
    </location>
</feature>
<evidence type="ECO:0000259" key="4">
    <source>
        <dbReference type="Pfam" id="PF08352"/>
    </source>
</evidence>
<evidence type="ECO:0000313" key="5">
    <source>
        <dbReference type="EMBL" id="GAJ04223.1"/>
    </source>
</evidence>
<dbReference type="NCBIfam" id="TIGR01727">
    <property type="entry name" value="oligo_HPY"/>
    <property type="match status" value="1"/>
</dbReference>
<dbReference type="GO" id="GO:0005524">
    <property type="term" value="F:ATP binding"/>
    <property type="evidence" value="ECO:0007669"/>
    <property type="project" value="UniProtKB-KW"/>
</dbReference>
<dbReference type="EMBL" id="BARW01027627">
    <property type="protein sequence ID" value="GAJ04223.1"/>
    <property type="molecule type" value="Genomic_DNA"/>
</dbReference>
<sequence length="154" mass="16677">DLLLADEPTTSLDVTVEEQILELLSDLVEQNQQSMILVSHALGTVRKITDRLYIMYAGDIVESGATTAIFHDPRHPYTRGLFEATPKLTGRGISDGIAGELPSYLDPPVGCRFAPRCPNRMGECLRAKPPVTGLEADREVACFLYGGANGGTDD</sequence>
<keyword evidence="3" id="KW-0067">ATP-binding</keyword>
<accession>X1TFX5</accession>
<protein>
    <recommendedName>
        <fullName evidence="4">Oligopeptide/dipeptide ABC transporter C-terminal domain-containing protein</fullName>
    </recommendedName>
</protein>
<dbReference type="SUPFAM" id="SSF52540">
    <property type="entry name" value="P-loop containing nucleoside triphosphate hydrolases"/>
    <property type="match status" value="1"/>
</dbReference>